<evidence type="ECO:0000313" key="2">
    <source>
        <dbReference type="Proteomes" id="UP000186955"/>
    </source>
</evidence>
<organism evidence="1 2">
    <name type="scientific">Penicillium subrubescens</name>
    <dbReference type="NCBI Taxonomy" id="1316194"/>
    <lineage>
        <taxon>Eukaryota</taxon>
        <taxon>Fungi</taxon>
        <taxon>Dikarya</taxon>
        <taxon>Ascomycota</taxon>
        <taxon>Pezizomycotina</taxon>
        <taxon>Eurotiomycetes</taxon>
        <taxon>Eurotiomycetidae</taxon>
        <taxon>Eurotiales</taxon>
        <taxon>Aspergillaceae</taxon>
        <taxon>Penicillium</taxon>
    </lineage>
</organism>
<dbReference type="InterPro" id="IPR034660">
    <property type="entry name" value="DinB/YfiT-like"/>
</dbReference>
<dbReference type="Proteomes" id="UP000186955">
    <property type="component" value="Unassembled WGS sequence"/>
</dbReference>
<proteinExistence type="predicted"/>
<evidence type="ECO:0008006" key="3">
    <source>
        <dbReference type="Google" id="ProtNLM"/>
    </source>
</evidence>
<accession>A0A1Q5UP12</accession>
<sequence length="170" mass="18956">MVYTLYEGFVLQTKRALTALSYILHKAEEGPNASCLPSCRLHNDMKSLSYQIFAATTQTLLALAKLTDESFPTEDTSKDVIYTYAEMYARIDKVLQALDTVDKDFILEHCEAVKPTPLGADIQPLSGITYACIMQANIFFHVATAYGILRKEGVPLGKEAVDVLQWDRVV</sequence>
<name>A0A1Q5UP12_9EURO</name>
<keyword evidence="2" id="KW-1185">Reference proteome</keyword>
<dbReference type="PANTHER" id="PTHR36922">
    <property type="entry name" value="BLL2446 PROTEIN"/>
    <property type="match status" value="1"/>
</dbReference>
<dbReference type="InterPro" id="IPR018531">
    <property type="entry name" value="DUF1993"/>
</dbReference>
<dbReference type="SUPFAM" id="SSF109854">
    <property type="entry name" value="DinB/YfiT-like putative metalloenzymes"/>
    <property type="match status" value="1"/>
</dbReference>
<dbReference type="Gene3D" id="1.20.120.450">
    <property type="entry name" value="dinb family like domain"/>
    <property type="match status" value="1"/>
</dbReference>
<dbReference type="Pfam" id="PF09351">
    <property type="entry name" value="DUF1993"/>
    <property type="match status" value="1"/>
</dbReference>
<evidence type="ECO:0000313" key="1">
    <source>
        <dbReference type="EMBL" id="OKP14209.1"/>
    </source>
</evidence>
<dbReference type="AlphaFoldDB" id="A0A1Q5UP12"/>
<dbReference type="STRING" id="1316194.A0A1Q5UP12"/>
<gene>
    <name evidence="1" type="ORF">PENSUB_93</name>
</gene>
<reference evidence="1 2" key="1">
    <citation type="submission" date="2016-10" db="EMBL/GenBank/DDBJ databases">
        <title>Genome sequence of the ascomycete fungus Penicillium subrubescens.</title>
        <authorList>
            <person name="De Vries R.P."/>
            <person name="Peng M."/>
            <person name="Dilokpimol A."/>
            <person name="Hilden K."/>
            <person name="Makela M.R."/>
            <person name="Grigoriev I."/>
            <person name="Riley R."/>
            <person name="Granchi Z."/>
        </authorList>
    </citation>
    <scope>NUCLEOTIDE SEQUENCE [LARGE SCALE GENOMIC DNA]</scope>
    <source>
        <strain evidence="1 2">CBS 132785</strain>
    </source>
</reference>
<protein>
    <recommendedName>
        <fullName evidence="3">DUF1993 domain-containing protein</fullName>
    </recommendedName>
</protein>
<comment type="caution">
    <text evidence="1">The sequence shown here is derived from an EMBL/GenBank/DDBJ whole genome shotgun (WGS) entry which is preliminary data.</text>
</comment>
<dbReference type="EMBL" id="MNBE01000106">
    <property type="protein sequence ID" value="OKP14209.1"/>
    <property type="molecule type" value="Genomic_DNA"/>
</dbReference>
<dbReference type="PANTHER" id="PTHR36922:SF1">
    <property type="entry name" value="DUF1993 DOMAIN-CONTAINING PROTEIN"/>
    <property type="match status" value="1"/>
</dbReference>